<feature type="transmembrane region" description="Helical" evidence="4">
    <location>
        <begin position="170"/>
        <end position="190"/>
    </location>
</feature>
<keyword evidence="2 4" id="KW-1133">Transmembrane helix</keyword>
<dbReference type="SUPFAM" id="SSF103473">
    <property type="entry name" value="MFS general substrate transporter"/>
    <property type="match status" value="1"/>
</dbReference>
<evidence type="ECO:0000256" key="2">
    <source>
        <dbReference type="ARBA" id="ARBA00022989"/>
    </source>
</evidence>
<dbReference type="PANTHER" id="PTHR11360">
    <property type="entry name" value="MONOCARBOXYLATE TRANSPORTER"/>
    <property type="match status" value="1"/>
</dbReference>
<keyword evidence="3 4" id="KW-0472">Membrane</keyword>
<keyword evidence="1 4" id="KW-0812">Transmembrane</keyword>
<dbReference type="Gene3D" id="1.20.1250.20">
    <property type="entry name" value="MFS general substrate transporter like domains"/>
    <property type="match status" value="1"/>
</dbReference>
<dbReference type="KEGG" id="rhf:EUB48_20720"/>
<feature type="transmembrane region" description="Helical" evidence="4">
    <location>
        <begin position="379"/>
        <end position="400"/>
    </location>
</feature>
<feature type="transmembrane region" description="Helical" evidence="4">
    <location>
        <begin position="14"/>
        <end position="33"/>
    </location>
</feature>
<dbReference type="Pfam" id="PF07690">
    <property type="entry name" value="MFS_1"/>
    <property type="match status" value="1"/>
</dbReference>
<proteinExistence type="predicted"/>
<organism evidence="6 7">
    <name type="scientific">Rhodoferax sediminis</name>
    <dbReference type="NCBI Taxonomy" id="2509614"/>
    <lineage>
        <taxon>Bacteria</taxon>
        <taxon>Pseudomonadati</taxon>
        <taxon>Pseudomonadota</taxon>
        <taxon>Betaproteobacteria</taxon>
        <taxon>Burkholderiales</taxon>
        <taxon>Comamonadaceae</taxon>
        <taxon>Rhodoferax</taxon>
    </lineage>
</organism>
<feature type="transmembrane region" description="Helical" evidence="4">
    <location>
        <begin position="105"/>
        <end position="128"/>
    </location>
</feature>
<evidence type="ECO:0000313" key="6">
    <source>
        <dbReference type="EMBL" id="QDL39477.1"/>
    </source>
</evidence>
<name>A0A515DGG7_9BURK</name>
<keyword evidence="7" id="KW-1185">Reference proteome</keyword>
<reference evidence="6 7" key="1">
    <citation type="submission" date="2019-01" db="EMBL/GenBank/DDBJ databases">
        <title>Genomic insights into a novel species Rhodoferax sp.</title>
        <authorList>
            <person name="Jin L."/>
        </authorList>
    </citation>
    <scope>NUCLEOTIDE SEQUENCE [LARGE SCALE GENOMIC DNA]</scope>
    <source>
        <strain evidence="6 7">CHu59-6-5</strain>
    </source>
</reference>
<dbReference type="InterPro" id="IPR011701">
    <property type="entry name" value="MFS"/>
</dbReference>
<evidence type="ECO:0000256" key="1">
    <source>
        <dbReference type="ARBA" id="ARBA00022692"/>
    </source>
</evidence>
<evidence type="ECO:0000313" key="7">
    <source>
        <dbReference type="Proteomes" id="UP000316798"/>
    </source>
</evidence>
<dbReference type="AlphaFoldDB" id="A0A515DGG7"/>
<feature type="transmembrane region" description="Helical" evidence="4">
    <location>
        <begin position="218"/>
        <end position="239"/>
    </location>
</feature>
<dbReference type="InterPro" id="IPR050327">
    <property type="entry name" value="Proton-linked_MCT"/>
</dbReference>
<protein>
    <submittedName>
        <fullName evidence="6">MFS transporter</fullName>
    </submittedName>
</protein>
<dbReference type="RefSeq" id="WP_142820941.1">
    <property type="nucleotide sequence ID" value="NZ_CP035503.1"/>
</dbReference>
<dbReference type="GO" id="GO:0022857">
    <property type="term" value="F:transmembrane transporter activity"/>
    <property type="evidence" value="ECO:0007669"/>
    <property type="project" value="InterPro"/>
</dbReference>
<dbReference type="OrthoDB" id="5966585at2"/>
<dbReference type="Proteomes" id="UP000316798">
    <property type="component" value="Chromosome"/>
</dbReference>
<evidence type="ECO:0000256" key="4">
    <source>
        <dbReference type="SAM" id="Phobius"/>
    </source>
</evidence>
<evidence type="ECO:0000256" key="3">
    <source>
        <dbReference type="ARBA" id="ARBA00023136"/>
    </source>
</evidence>
<dbReference type="PROSITE" id="PS50850">
    <property type="entry name" value="MFS"/>
    <property type="match status" value="1"/>
</dbReference>
<dbReference type="InterPro" id="IPR036259">
    <property type="entry name" value="MFS_trans_sf"/>
</dbReference>
<gene>
    <name evidence="6" type="ORF">EUB48_20720</name>
</gene>
<dbReference type="EMBL" id="CP035503">
    <property type="protein sequence ID" value="QDL39477.1"/>
    <property type="molecule type" value="Genomic_DNA"/>
</dbReference>
<feature type="transmembrane region" description="Helical" evidence="4">
    <location>
        <begin position="53"/>
        <end position="73"/>
    </location>
</feature>
<sequence>MRTTAAASAYNRRLVGWLSLAQLVSWGSVFYGFSLLLEPVERDLGLTRAQTSLAFSLALMAEGLLAYPVGRWIDRGHERIVMTGGSLLIAGCLLLHSFVTGMAGFYAVWIGLGAGLSATLYTPVFAVVTRRFPHDFRRAIITLTFLGGLASTVFIPLTDALITHLGWRHALWVLAAFHLLLCAPLHAVVLRGAPRQAAASSHNAPPAPLGHYLRSAPFLLIGLFVMLMMGVTAALPAHMVSLLRDNGMSDFWVVAVPAAIGLIQVLGRLLLYFFERHFDLHLANRLIPCLVPLGLAALLAAPLAGGGHGTAALLLVMLFVALYGIGNGMLTIVKGTAVAQYVNREHVASLNGALGVPQAVARALAPLALGLLWRPGVGYTYGLWLLLVASMVAVLALLLAQRRALAGARA</sequence>
<dbReference type="InterPro" id="IPR020846">
    <property type="entry name" value="MFS_dom"/>
</dbReference>
<evidence type="ECO:0000259" key="5">
    <source>
        <dbReference type="PROSITE" id="PS50850"/>
    </source>
</evidence>
<feature type="domain" description="Major facilitator superfamily (MFS) profile" evidence="5">
    <location>
        <begin position="1"/>
        <end position="405"/>
    </location>
</feature>
<accession>A0A515DGG7</accession>
<feature type="transmembrane region" description="Helical" evidence="4">
    <location>
        <begin position="311"/>
        <end position="333"/>
    </location>
</feature>
<feature type="transmembrane region" description="Helical" evidence="4">
    <location>
        <begin position="286"/>
        <end position="305"/>
    </location>
</feature>
<feature type="transmembrane region" description="Helical" evidence="4">
    <location>
        <begin position="354"/>
        <end position="373"/>
    </location>
</feature>
<feature type="transmembrane region" description="Helical" evidence="4">
    <location>
        <begin position="140"/>
        <end position="158"/>
    </location>
</feature>
<feature type="transmembrane region" description="Helical" evidence="4">
    <location>
        <begin position="251"/>
        <end position="274"/>
    </location>
</feature>
<feature type="transmembrane region" description="Helical" evidence="4">
    <location>
        <begin position="80"/>
        <end position="99"/>
    </location>
</feature>